<evidence type="ECO:0000313" key="2">
    <source>
        <dbReference type="Proteomes" id="UP001060085"/>
    </source>
</evidence>
<sequence length="1084" mass="122732">MEEGDMDTSPSYFDPEVTNTRERYRRYGKRPSASSLSPQHESTPSRLSEIRSNAALFLEDIKQEVESLGTEISSKTLTASKRRSSIYSHAASEADFGDDLIYRGGHHSLKICKQEEDALLDSGDTTFSLFASLLDSALQGLMPFPDLILRFENACRNVSESIRYGSTERHRIVEDKLMRQKAQLLLEEAASWSLLWYLFGKGNNYLISNSKLNVILFPLQYPPTSHLEACQFVSTNHTAQLCLRIVQWLEGLASKALDLDNKVRGSHVGTYLPKSGIWHHTQRLLKKGASNPKTVHHLDFDAPTREHAQQLADDKKQDESLLEDVWILLRAGRSEEARNLCRSAGQPWRSATLCPFEGLDVFPSPEALIKNGKNRSLQAIELESGIGHQWRLWKWASYCASEQIAEQDGGKYETAVYASQCSNLKRILPICTDWESACWAMSKSWLDAQVDMELARLQPGGMDQFKSYEEAIESTLEQGNRGSEQILGPDNWPLQVLHQQPRHLAALLQKLHSSDCVLESVSRACKEQQRQIEMNLMLGDIPCVLDIIWSWIAPKEDGENVFRPHGDPQMMRFGAHLVLVLRYLLADQMKDTFKEKIMTVGDLILNMYAMFLFTKQHEELVGIYASQLAQHRCIDLFLHMMELRLNSSVHVKYKIFLSAIEYLPFSPGEDSKGSFEEIIERVLSRSREIRMAKIDESCDVAEQHRLQSLQKAMVIQWLCFTPPSTIKDAKVVSAKLLLRALIHSNVLFREFALISMWRVPVMPIGAHTLLSLLAEPLKQPTETLLSTDNPDVSENLREFQDWSEYYSCDATYRNWLKIELENAEVSHLELSLEEKERAAAVARETLTSSLLLLQRKEEPWLVPTQDRLYESTEPVFLELHATAVLCLPSGEWMVPDATVCTTLTSALYSSVTEEEVVNRQLMVNVSISASDNYCIEVVLRCLATEGDGLGPHDLNDGGILATVLAAGFKGELVRFQPGVTMEISRLDAWYSSSDGSLEGPATYIVRGLCRRCCIPEVALRCMQVSVSLMESGNPPESHDDLIELVSSPETGFLCLFSQKQMQEFLLFEREYAIHKMAYEEELHS</sequence>
<dbReference type="Proteomes" id="UP001060085">
    <property type="component" value="Linkage Group LG04"/>
</dbReference>
<dbReference type="EMBL" id="CM044704">
    <property type="protein sequence ID" value="KAI5665372.1"/>
    <property type="molecule type" value="Genomic_DNA"/>
</dbReference>
<name>A0ACC0AZI6_CATRO</name>
<evidence type="ECO:0000313" key="1">
    <source>
        <dbReference type="EMBL" id="KAI5665372.1"/>
    </source>
</evidence>
<gene>
    <name evidence="1" type="ORF">M9H77_15225</name>
</gene>
<comment type="caution">
    <text evidence="1">The sequence shown here is derived from an EMBL/GenBank/DDBJ whole genome shotgun (WGS) entry which is preliminary data.</text>
</comment>
<keyword evidence="2" id="KW-1185">Reference proteome</keyword>
<organism evidence="1 2">
    <name type="scientific">Catharanthus roseus</name>
    <name type="common">Madagascar periwinkle</name>
    <name type="synonym">Vinca rosea</name>
    <dbReference type="NCBI Taxonomy" id="4058"/>
    <lineage>
        <taxon>Eukaryota</taxon>
        <taxon>Viridiplantae</taxon>
        <taxon>Streptophyta</taxon>
        <taxon>Embryophyta</taxon>
        <taxon>Tracheophyta</taxon>
        <taxon>Spermatophyta</taxon>
        <taxon>Magnoliopsida</taxon>
        <taxon>eudicotyledons</taxon>
        <taxon>Gunneridae</taxon>
        <taxon>Pentapetalae</taxon>
        <taxon>asterids</taxon>
        <taxon>lamiids</taxon>
        <taxon>Gentianales</taxon>
        <taxon>Apocynaceae</taxon>
        <taxon>Rauvolfioideae</taxon>
        <taxon>Vinceae</taxon>
        <taxon>Catharanthinae</taxon>
        <taxon>Catharanthus</taxon>
    </lineage>
</organism>
<protein>
    <submittedName>
        <fullName evidence="1">Uncharacterized protein</fullName>
    </submittedName>
</protein>
<accession>A0ACC0AZI6</accession>
<proteinExistence type="predicted"/>
<reference evidence="2" key="1">
    <citation type="journal article" date="2023" name="Nat. Plants">
        <title>Single-cell RNA sequencing provides a high-resolution roadmap for understanding the multicellular compartmentation of specialized metabolism.</title>
        <authorList>
            <person name="Sun S."/>
            <person name="Shen X."/>
            <person name="Li Y."/>
            <person name="Li Y."/>
            <person name="Wang S."/>
            <person name="Li R."/>
            <person name="Zhang H."/>
            <person name="Shen G."/>
            <person name="Guo B."/>
            <person name="Wei J."/>
            <person name="Xu J."/>
            <person name="St-Pierre B."/>
            <person name="Chen S."/>
            <person name="Sun C."/>
        </authorList>
    </citation>
    <scope>NUCLEOTIDE SEQUENCE [LARGE SCALE GENOMIC DNA]</scope>
</reference>